<dbReference type="Pfam" id="PF00583">
    <property type="entry name" value="Acetyltransf_1"/>
    <property type="match status" value="1"/>
</dbReference>
<evidence type="ECO:0000313" key="7">
    <source>
        <dbReference type="EMBL" id="GAX92041.1"/>
    </source>
</evidence>
<dbReference type="PANTHER" id="PTHR36449:SF1">
    <property type="entry name" value="ACETYLTRANSFERASE"/>
    <property type="match status" value="1"/>
</dbReference>
<dbReference type="AlphaFoldDB" id="A0A292YT05"/>
<evidence type="ECO:0000259" key="6">
    <source>
        <dbReference type="PROSITE" id="PS51186"/>
    </source>
</evidence>
<keyword evidence="2" id="KW-1277">Toxin-antitoxin system</keyword>
<evidence type="ECO:0000256" key="2">
    <source>
        <dbReference type="ARBA" id="ARBA00022649"/>
    </source>
</evidence>
<comment type="caution">
    <text evidence="7">The sequence shown here is derived from an EMBL/GenBank/DDBJ whole genome shotgun (WGS) entry which is preliminary data.</text>
</comment>
<dbReference type="SUPFAM" id="SSF55729">
    <property type="entry name" value="Acyl-CoA N-acyltransferases (Nat)"/>
    <property type="match status" value="1"/>
</dbReference>
<dbReference type="OrthoDB" id="2973116at2"/>
<keyword evidence="8" id="KW-1185">Reference proteome</keyword>
<dbReference type="GO" id="GO:0016747">
    <property type="term" value="F:acyltransferase activity, transferring groups other than amino-acyl groups"/>
    <property type="evidence" value="ECO:0007669"/>
    <property type="project" value="InterPro"/>
</dbReference>
<dbReference type="PROSITE" id="PS51186">
    <property type="entry name" value="GNAT"/>
    <property type="match status" value="1"/>
</dbReference>
<evidence type="ECO:0000256" key="5">
    <source>
        <dbReference type="ARBA" id="ARBA00049880"/>
    </source>
</evidence>
<evidence type="ECO:0000256" key="3">
    <source>
        <dbReference type="ARBA" id="ARBA00022679"/>
    </source>
</evidence>
<dbReference type="EMBL" id="BDUF01000121">
    <property type="protein sequence ID" value="GAX92041.1"/>
    <property type="molecule type" value="Genomic_DNA"/>
</dbReference>
<evidence type="ECO:0000313" key="8">
    <source>
        <dbReference type="Proteomes" id="UP000217785"/>
    </source>
</evidence>
<dbReference type="RefSeq" id="WP_096184432.1">
    <property type="nucleotide sequence ID" value="NZ_BDUF01000121.1"/>
</dbReference>
<reference evidence="8" key="1">
    <citation type="submission" date="2017-07" db="EMBL/GenBank/DDBJ databases">
        <title>Draft genome sequence of Effusibacillus lacus strain skLN1.</title>
        <authorList>
            <person name="Watanabe M."/>
            <person name="Kojima H."/>
            <person name="Fukui M."/>
        </authorList>
    </citation>
    <scope>NUCLEOTIDE SEQUENCE [LARGE SCALE GENOMIC DNA]</scope>
    <source>
        <strain evidence="8">skLN1</strain>
    </source>
</reference>
<dbReference type="InterPro" id="IPR000182">
    <property type="entry name" value="GNAT_dom"/>
</dbReference>
<organism evidence="7 8">
    <name type="scientific">Effusibacillus lacus</name>
    <dbReference type="NCBI Taxonomy" id="1348429"/>
    <lineage>
        <taxon>Bacteria</taxon>
        <taxon>Bacillati</taxon>
        <taxon>Bacillota</taxon>
        <taxon>Bacilli</taxon>
        <taxon>Bacillales</taxon>
        <taxon>Alicyclobacillaceae</taxon>
        <taxon>Effusibacillus</taxon>
    </lineage>
</organism>
<keyword evidence="1" id="KW-0678">Repressor</keyword>
<dbReference type="Gene3D" id="3.40.630.30">
    <property type="match status" value="1"/>
</dbReference>
<proteinExistence type="predicted"/>
<sequence length="164" mass="19504">MLAFEYLSEDHKNLIDTFQCEDEFSVELFLKEHAIKLHLMKSAITRLYFDDHQNLVGYFTLYNDLVQIRREQAIHHQWTLPEVKYLPAVKIHYLGVDSRFRGKRYGEYLLLEAIKSAYEISEVSGCNFVTVEAFDNTIEFYKKYDFKFLGRKDRSLVIMALKLD</sequence>
<dbReference type="PANTHER" id="PTHR36449">
    <property type="entry name" value="ACETYLTRANSFERASE-RELATED"/>
    <property type="match status" value="1"/>
</dbReference>
<keyword evidence="3 7" id="KW-0808">Transferase</keyword>
<keyword evidence="4" id="KW-0012">Acyltransferase</keyword>
<evidence type="ECO:0000256" key="4">
    <source>
        <dbReference type="ARBA" id="ARBA00023315"/>
    </source>
</evidence>
<dbReference type="Proteomes" id="UP000217785">
    <property type="component" value="Unassembled WGS sequence"/>
</dbReference>
<evidence type="ECO:0000256" key="1">
    <source>
        <dbReference type="ARBA" id="ARBA00022491"/>
    </source>
</evidence>
<gene>
    <name evidence="7" type="ORF">EFBL_3732</name>
</gene>
<feature type="domain" description="N-acetyltransferase" evidence="6">
    <location>
        <begin position="2"/>
        <end position="164"/>
    </location>
</feature>
<dbReference type="InterPro" id="IPR016181">
    <property type="entry name" value="Acyl_CoA_acyltransferase"/>
</dbReference>
<name>A0A292YT05_9BACL</name>
<accession>A0A292YT05</accession>
<comment type="catalytic activity">
    <reaction evidence="5">
        <text>glycyl-tRNA(Gly) + acetyl-CoA = N-acetylglycyl-tRNA(Gly) + CoA + H(+)</text>
        <dbReference type="Rhea" id="RHEA:81867"/>
        <dbReference type="Rhea" id="RHEA-COMP:9683"/>
        <dbReference type="Rhea" id="RHEA-COMP:19766"/>
        <dbReference type="ChEBI" id="CHEBI:15378"/>
        <dbReference type="ChEBI" id="CHEBI:57287"/>
        <dbReference type="ChEBI" id="CHEBI:57288"/>
        <dbReference type="ChEBI" id="CHEBI:78522"/>
        <dbReference type="ChEBI" id="CHEBI:232036"/>
    </reaction>
</comment>
<protein>
    <submittedName>
        <fullName evidence="7">N-acetyltransferase</fullName>
    </submittedName>
</protein>